<organism evidence="2 3">
    <name type="scientific">Hymenoscyphus albidus</name>
    <dbReference type="NCBI Taxonomy" id="595503"/>
    <lineage>
        <taxon>Eukaryota</taxon>
        <taxon>Fungi</taxon>
        <taxon>Dikarya</taxon>
        <taxon>Ascomycota</taxon>
        <taxon>Pezizomycotina</taxon>
        <taxon>Leotiomycetes</taxon>
        <taxon>Helotiales</taxon>
        <taxon>Helotiaceae</taxon>
        <taxon>Hymenoscyphus</taxon>
    </lineage>
</organism>
<accession>A0A9N9LUB5</accession>
<evidence type="ECO:0000313" key="3">
    <source>
        <dbReference type="Proteomes" id="UP000701801"/>
    </source>
</evidence>
<keyword evidence="3" id="KW-1185">Reference proteome</keyword>
<evidence type="ECO:0000256" key="1">
    <source>
        <dbReference type="SAM" id="MobiDB-lite"/>
    </source>
</evidence>
<dbReference type="Proteomes" id="UP000701801">
    <property type="component" value="Unassembled WGS sequence"/>
</dbReference>
<reference evidence="2" key="1">
    <citation type="submission" date="2021-07" db="EMBL/GenBank/DDBJ databases">
        <authorList>
            <person name="Durling M."/>
        </authorList>
    </citation>
    <scope>NUCLEOTIDE SEQUENCE</scope>
</reference>
<feature type="region of interest" description="Disordered" evidence="1">
    <location>
        <begin position="1"/>
        <end position="29"/>
    </location>
</feature>
<proteinExistence type="predicted"/>
<dbReference type="EMBL" id="CAJVRM010000474">
    <property type="protein sequence ID" value="CAG8981395.1"/>
    <property type="molecule type" value="Genomic_DNA"/>
</dbReference>
<comment type="caution">
    <text evidence="2">The sequence shown here is derived from an EMBL/GenBank/DDBJ whole genome shotgun (WGS) entry which is preliminary data.</text>
</comment>
<evidence type="ECO:0000313" key="2">
    <source>
        <dbReference type="EMBL" id="CAG8981395.1"/>
    </source>
</evidence>
<protein>
    <submittedName>
        <fullName evidence="2">Uncharacterized protein</fullName>
    </submittedName>
</protein>
<name>A0A9N9LUB5_9HELO</name>
<gene>
    <name evidence="2" type="ORF">HYALB_00009607</name>
</gene>
<dbReference type="AlphaFoldDB" id="A0A9N9LUB5"/>
<sequence length="90" mass="10473">MTAHISQSIPIARARIRPQDKTRQDETTAIRLPNEDPLVYAKPRESRSSGRWSMAVRKRFGGARMDREVNIKVMQLPLGRKTINHMRMEM</sequence>
<feature type="compositionally biased region" description="Basic and acidic residues" evidence="1">
    <location>
        <begin position="17"/>
        <end position="28"/>
    </location>
</feature>